<keyword evidence="8" id="KW-1185">Reference proteome</keyword>
<comment type="caution">
    <text evidence="7">The sequence shown here is derived from an EMBL/GenBank/DDBJ whole genome shotgun (WGS) entry which is preliminary data.</text>
</comment>
<dbReference type="PANTHER" id="PTHR11228:SF34">
    <property type="entry name" value="TUNGSTEN-CONTAINING ALDEHYDE FERREDOXIN OXIDOREDUCTASE COFACTOR MODIFYING PROTEIN"/>
    <property type="match status" value="1"/>
</dbReference>
<gene>
    <name evidence="7" type="ORF">ACFQO0_01625</name>
</gene>
<evidence type="ECO:0000313" key="7">
    <source>
        <dbReference type="EMBL" id="MFC7297131.1"/>
    </source>
</evidence>
<evidence type="ECO:0000256" key="5">
    <source>
        <dbReference type="ARBA" id="ARBA00023014"/>
    </source>
</evidence>
<evidence type="ECO:0000256" key="3">
    <source>
        <dbReference type="ARBA" id="ARBA00022723"/>
    </source>
</evidence>
<dbReference type="CDD" id="cd01335">
    <property type="entry name" value="Radical_SAM"/>
    <property type="match status" value="1"/>
</dbReference>
<keyword evidence="5" id="KW-0411">Iron-sulfur</keyword>
<dbReference type="InterPro" id="IPR007197">
    <property type="entry name" value="rSAM"/>
</dbReference>
<dbReference type="InterPro" id="IPR058240">
    <property type="entry name" value="rSAM_sf"/>
</dbReference>
<evidence type="ECO:0000256" key="1">
    <source>
        <dbReference type="ARBA" id="ARBA00001966"/>
    </source>
</evidence>
<evidence type="ECO:0000256" key="4">
    <source>
        <dbReference type="ARBA" id="ARBA00023004"/>
    </source>
</evidence>
<dbReference type="InterPro" id="IPR013785">
    <property type="entry name" value="Aldolase_TIM"/>
</dbReference>
<evidence type="ECO:0000313" key="8">
    <source>
        <dbReference type="Proteomes" id="UP001596379"/>
    </source>
</evidence>
<sequence>MGCFDHRQYVSMTMEFRCNLKCVHCMIEDTMDRLKPQTTEQLHALLAQNGMHRKWKGLILTGSEITLHRDLPEWVRMARNSGFEKVRIQTHGMRLGSESYCTELVDAGVNEFFISVAGADAATHDGITTVPGSFEKTIRGLEILDKIPDVVTITNTVVTERSYRQLPQLVERLAHLKQLAQMEFWFYFPMSESDDKNLVASHIAALPLLKQAIADAQAVGRGIEVKNFPECLLGNDRAALYNDQPELYIDDAFWTEFMRNGFYQCVHRDQCSSKQCLGLNTAYVKKFGWHREELSPLS</sequence>
<keyword evidence="4" id="KW-0408">Iron</keyword>
<dbReference type="EMBL" id="JBHTCC010000001">
    <property type="protein sequence ID" value="MFC7297131.1"/>
    <property type="molecule type" value="Genomic_DNA"/>
</dbReference>
<protein>
    <submittedName>
        <fullName evidence="7">Radical SAM protein</fullName>
    </submittedName>
</protein>
<dbReference type="PROSITE" id="PS51918">
    <property type="entry name" value="RADICAL_SAM"/>
    <property type="match status" value="1"/>
</dbReference>
<keyword evidence="3" id="KW-0479">Metal-binding</keyword>
<dbReference type="RefSeq" id="WP_382232303.1">
    <property type="nucleotide sequence ID" value="NZ_JBHTCC010000001.1"/>
</dbReference>
<comment type="cofactor">
    <cofactor evidence="1">
        <name>[4Fe-4S] cluster</name>
        <dbReference type="ChEBI" id="CHEBI:49883"/>
    </cofactor>
</comment>
<evidence type="ECO:0000256" key="2">
    <source>
        <dbReference type="ARBA" id="ARBA00022691"/>
    </source>
</evidence>
<name>A0ABW2J2C2_9BURK</name>
<dbReference type="Pfam" id="PF04055">
    <property type="entry name" value="Radical_SAM"/>
    <property type="match status" value="1"/>
</dbReference>
<dbReference type="SFLD" id="SFLDG01067">
    <property type="entry name" value="SPASM/twitch_domain_containing"/>
    <property type="match status" value="1"/>
</dbReference>
<dbReference type="Gene3D" id="3.20.20.70">
    <property type="entry name" value="Aldolase class I"/>
    <property type="match status" value="1"/>
</dbReference>
<accession>A0ABW2J2C2</accession>
<organism evidence="7 8">
    <name type="scientific">Herminiimonas aquatilis</name>
    <dbReference type="NCBI Taxonomy" id="345342"/>
    <lineage>
        <taxon>Bacteria</taxon>
        <taxon>Pseudomonadati</taxon>
        <taxon>Pseudomonadota</taxon>
        <taxon>Betaproteobacteria</taxon>
        <taxon>Burkholderiales</taxon>
        <taxon>Oxalobacteraceae</taxon>
        <taxon>Herminiimonas</taxon>
    </lineage>
</organism>
<proteinExistence type="predicted"/>
<evidence type="ECO:0000259" key="6">
    <source>
        <dbReference type="PROSITE" id="PS51918"/>
    </source>
</evidence>
<reference evidence="8" key="1">
    <citation type="journal article" date="2019" name="Int. J. Syst. Evol. Microbiol.">
        <title>The Global Catalogue of Microorganisms (GCM) 10K type strain sequencing project: providing services to taxonomists for standard genome sequencing and annotation.</title>
        <authorList>
            <consortium name="The Broad Institute Genomics Platform"/>
            <consortium name="The Broad Institute Genome Sequencing Center for Infectious Disease"/>
            <person name="Wu L."/>
            <person name="Ma J."/>
        </authorList>
    </citation>
    <scope>NUCLEOTIDE SEQUENCE [LARGE SCALE GENOMIC DNA]</scope>
    <source>
        <strain evidence="8">CCUG 36956</strain>
    </source>
</reference>
<feature type="domain" description="Radical SAM core" evidence="6">
    <location>
        <begin position="4"/>
        <end position="221"/>
    </location>
</feature>
<dbReference type="SUPFAM" id="SSF102114">
    <property type="entry name" value="Radical SAM enzymes"/>
    <property type="match status" value="1"/>
</dbReference>
<keyword evidence="2" id="KW-0949">S-adenosyl-L-methionine</keyword>
<dbReference type="SFLD" id="SFLDS00029">
    <property type="entry name" value="Radical_SAM"/>
    <property type="match status" value="1"/>
</dbReference>
<dbReference type="Proteomes" id="UP001596379">
    <property type="component" value="Unassembled WGS sequence"/>
</dbReference>
<dbReference type="InterPro" id="IPR050377">
    <property type="entry name" value="Radical_SAM_PqqE_MftC-like"/>
</dbReference>
<dbReference type="PANTHER" id="PTHR11228">
    <property type="entry name" value="RADICAL SAM DOMAIN PROTEIN"/>
    <property type="match status" value="1"/>
</dbReference>